<comment type="caution">
    <text evidence="1">The sequence shown here is derived from an EMBL/GenBank/DDBJ whole genome shotgun (WGS) entry which is preliminary data.</text>
</comment>
<dbReference type="Proteomes" id="UP000827976">
    <property type="component" value="Chromosome 5"/>
</dbReference>
<name>A0ACB7W338_DIOAL</name>
<sequence length="99" mass="10899">MPSSHAKSLKLVILIMFIALRTSSSARLGPTKETFEASFVDWQNMKVLHVLVRGRIPPSGPSNRGHASSPFFIKRHLLALDSRVDDRELLSVPSPGVGH</sequence>
<reference evidence="2" key="1">
    <citation type="journal article" date="2022" name="Nat. Commun.">
        <title>Chromosome evolution and the genetic basis of agronomically important traits in greater yam.</title>
        <authorList>
            <person name="Bredeson J.V."/>
            <person name="Lyons J.B."/>
            <person name="Oniyinde I.O."/>
            <person name="Okereke N.R."/>
            <person name="Kolade O."/>
            <person name="Nnabue I."/>
            <person name="Nwadili C.O."/>
            <person name="Hribova E."/>
            <person name="Parker M."/>
            <person name="Nwogha J."/>
            <person name="Shu S."/>
            <person name="Carlson J."/>
            <person name="Kariba R."/>
            <person name="Muthemba S."/>
            <person name="Knop K."/>
            <person name="Barton G.J."/>
            <person name="Sherwood A.V."/>
            <person name="Lopez-Montes A."/>
            <person name="Asiedu R."/>
            <person name="Jamnadass R."/>
            <person name="Muchugi A."/>
            <person name="Goodstein D."/>
            <person name="Egesi C.N."/>
            <person name="Featherston J."/>
            <person name="Asfaw A."/>
            <person name="Simpson G.G."/>
            <person name="Dolezel J."/>
            <person name="Hendre P.S."/>
            <person name="Van Deynze A."/>
            <person name="Kumar P.L."/>
            <person name="Obidiegwu J.E."/>
            <person name="Bhattacharjee R."/>
            <person name="Rokhsar D.S."/>
        </authorList>
    </citation>
    <scope>NUCLEOTIDE SEQUENCE [LARGE SCALE GENOMIC DNA]</scope>
    <source>
        <strain evidence="2">cv. TDa95/00328</strain>
    </source>
</reference>
<keyword evidence="2" id="KW-1185">Reference proteome</keyword>
<protein>
    <submittedName>
        <fullName evidence="1">Uncharacterized protein</fullName>
    </submittedName>
</protein>
<evidence type="ECO:0000313" key="1">
    <source>
        <dbReference type="EMBL" id="KAH7682069.1"/>
    </source>
</evidence>
<evidence type="ECO:0000313" key="2">
    <source>
        <dbReference type="Proteomes" id="UP000827976"/>
    </source>
</evidence>
<organism evidence="1 2">
    <name type="scientific">Dioscorea alata</name>
    <name type="common">Purple yam</name>
    <dbReference type="NCBI Taxonomy" id="55571"/>
    <lineage>
        <taxon>Eukaryota</taxon>
        <taxon>Viridiplantae</taxon>
        <taxon>Streptophyta</taxon>
        <taxon>Embryophyta</taxon>
        <taxon>Tracheophyta</taxon>
        <taxon>Spermatophyta</taxon>
        <taxon>Magnoliopsida</taxon>
        <taxon>Liliopsida</taxon>
        <taxon>Dioscoreales</taxon>
        <taxon>Dioscoreaceae</taxon>
        <taxon>Dioscorea</taxon>
    </lineage>
</organism>
<proteinExistence type="predicted"/>
<dbReference type="EMBL" id="CM037015">
    <property type="protein sequence ID" value="KAH7682069.1"/>
    <property type="molecule type" value="Genomic_DNA"/>
</dbReference>
<accession>A0ACB7W338</accession>
<gene>
    <name evidence="1" type="ORF">IHE45_05G099300</name>
</gene>